<evidence type="ECO:0008006" key="3">
    <source>
        <dbReference type="Google" id="ProtNLM"/>
    </source>
</evidence>
<reference evidence="1 2" key="1">
    <citation type="journal article" date="2009" name="J. Bacteriol.">
        <title>The complete genome sequence of Bacillus anthracis Ames 'Ancestor'.</title>
        <authorList>
            <person name="Ravel J."/>
            <person name="Jiang L."/>
            <person name="Stanley S.T."/>
            <person name="Wilson M.R."/>
            <person name="Decker R.S."/>
            <person name="Read T.D."/>
            <person name="Worsham P."/>
            <person name="Keim P.S."/>
            <person name="Salzberg S.L."/>
            <person name="Fraser-Liggett C.M."/>
            <person name="Rasko D.A."/>
        </authorList>
    </citation>
    <scope>NUCLEOTIDE SEQUENCE [LARGE SCALE GENOMIC DNA]</scope>
    <source>
        <strain evidence="2">Ames ancestor</strain>
    </source>
</reference>
<dbReference type="PATRIC" id="fig|1392.236.peg.2821"/>
<dbReference type="Pfam" id="PF08877">
    <property type="entry name" value="MepB-like"/>
    <property type="match status" value="1"/>
</dbReference>
<accession>Q6HXZ6</accession>
<dbReference type="InterPro" id="IPR038231">
    <property type="entry name" value="MepB-like_sf"/>
</dbReference>
<accession>E9QUP6</accession>
<dbReference type="EMBL" id="AE017334">
    <property type="protein sequence ID" value="AAT31833.1"/>
    <property type="molecule type" value="Genomic_DNA"/>
</dbReference>
<protein>
    <recommendedName>
        <fullName evidence="3">Mep operon protein MepB</fullName>
    </recommendedName>
</protein>
<name>A0A0F7RBC5_BACAN</name>
<sequence length="174" mass="20426">MNKGGVFLNNFNDTIRHLNNIVYKPNNLIITNLKEEKQNAEYAGCLFHLNNKTIRFRKSKITPNKIGQFVSFWEKDDDMQNQAFSYDAAPDLLIITCIDDNKLGQFIFPKDILLKEKILRTQNQKGKMAMRIYPIWDTPVSNQAKKSQMWQLQYFVDLSDHNNLPIDKLLHLYS</sequence>
<keyword evidence="2" id="KW-1185">Reference proteome</keyword>
<evidence type="ECO:0000313" key="2">
    <source>
        <dbReference type="Proteomes" id="UP000000594"/>
    </source>
</evidence>
<dbReference type="AlphaFoldDB" id="A0A0F7RBC5"/>
<dbReference type="Proteomes" id="UP000000594">
    <property type="component" value="Chromosome"/>
</dbReference>
<accession>Q81PS9</accession>
<dbReference type="Gene3D" id="3.40.1350.140">
    <property type="entry name" value="MepB-like"/>
    <property type="match status" value="1"/>
</dbReference>
<dbReference type="InterPro" id="IPR011235">
    <property type="entry name" value="MepB-like"/>
</dbReference>
<evidence type="ECO:0000313" key="1">
    <source>
        <dbReference type="EMBL" id="AAT31833.1"/>
    </source>
</evidence>
<accession>E9QUP7</accession>
<dbReference type="KEGG" id="bar:GBAA_2718"/>
<accession>A0A0F7RBC5</accession>
<gene>
    <name evidence="1" type="ordered locus">GBAA_2718</name>
</gene>
<dbReference type="PIRSF" id="PIRSF032285">
    <property type="entry name" value="UCP032285"/>
    <property type="match status" value="1"/>
</dbReference>
<organism evidence="1 2">
    <name type="scientific">Bacillus anthracis</name>
    <name type="common">anthrax bacterium</name>
    <dbReference type="NCBI Taxonomy" id="1392"/>
    <lineage>
        <taxon>Bacteria</taxon>
        <taxon>Bacillati</taxon>
        <taxon>Bacillota</taxon>
        <taxon>Bacilli</taxon>
        <taxon>Bacillales</taxon>
        <taxon>Bacillaceae</taxon>
        <taxon>Bacillus</taxon>
        <taxon>Bacillus cereus group</taxon>
    </lineage>
</organism>
<accession>Q6KS15</accession>
<proteinExistence type="predicted"/>